<feature type="compositionally biased region" description="Polar residues" evidence="3">
    <location>
        <begin position="372"/>
        <end position="384"/>
    </location>
</feature>
<dbReference type="PANTHER" id="PTHR46647:SF1">
    <property type="entry name" value="RAB9 EFFECTOR PROTEIN WITH KELCH MOTIFS"/>
    <property type="match status" value="1"/>
</dbReference>
<dbReference type="SUPFAM" id="SSF50965">
    <property type="entry name" value="Galactose oxidase, central domain"/>
    <property type="match status" value="1"/>
</dbReference>
<dbReference type="Pfam" id="PF24681">
    <property type="entry name" value="Kelch_KLHDC2_KLHL20_DRC7"/>
    <property type="match status" value="1"/>
</dbReference>
<keyword evidence="1" id="KW-0880">Kelch repeat</keyword>
<evidence type="ECO:0000313" key="6">
    <source>
        <dbReference type="EMBL" id="CAG8656635.1"/>
    </source>
</evidence>
<dbReference type="InterPro" id="IPR015915">
    <property type="entry name" value="Kelch-typ_b-propeller"/>
</dbReference>
<keyword evidence="7" id="KW-1185">Reference proteome</keyword>
<dbReference type="Proteomes" id="UP000789759">
    <property type="component" value="Unassembled WGS sequence"/>
</dbReference>
<evidence type="ECO:0000256" key="1">
    <source>
        <dbReference type="ARBA" id="ARBA00022441"/>
    </source>
</evidence>
<organism evidence="6 7">
    <name type="scientific">Cetraspora pellucida</name>
    <dbReference type="NCBI Taxonomy" id="1433469"/>
    <lineage>
        <taxon>Eukaryota</taxon>
        <taxon>Fungi</taxon>
        <taxon>Fungi incertae sedis</taxon>
        <taxon>Mucoromycota</taxon>
        <taxon>Glomeromycotina</taxon>
        <taxon>Glomeromycetes</taxon>
        <taxon>Diversisporales</taxon>
        <taxon>Gigasporaceae</taxon>
        <taxon>Cetraspora</taxon>
    </lineage>
</organism>
<name>A0A9N9DXV3_9GLOM</name>
<evidence type="ECO:0000256" key="2">
    <source>
        <dbReference type="ARBA" id="ARBA00022737"/>
    </source>
</evidence>
<dbReference type="EMBL" id="CAJVQA010007435">
    <property type="protein sequence ID" value="CAG8656635.1"/>
    <property type="molecule type" value="Genomic_DNA"/>
</dbReference>
<comment type="caution">
    <text evidence="6">The sequence shown here is derived from an EMBL/GenBank/DDBJ whole genome shotgun (WGS) entry which is preliminary data.</text>
</comment>
<proteinExistence type="predicted"/>
<feature type="signal peptide" evidence="5">
    <location>
        <begin position="1"/>
        <end position="21"/>
    </location>
</feature>
<dbReference type="OrthoDB" id="432528at2759"/>
<dbReference type="PANTHER" id="PTHR46647">
    <property type="entry name" value="RAB9 EFFECTOR PROTEIN WITH KELCH MOTIFS"/>
    <property type="match status" value="1"/>
</dbReference>
<dbReference type="InterPro" id="IPR052124">
    <property type="entry name" value="Rab9_kelch_effector"/>
</dbReference>
<sequence length="384" mass="41575">MNPFYILITLVLNLFITAVVAFVPTSRYFQDSVVISNKIYYFGGIGVSGKGSNELFYLDASSSLNIVNPNWTDLTIIAPIPVSSAFSPSCVGGINNATIFLFEHRSTNTVNSTTLVTFSFDTTTQKWLNTATTGVAPPSRQEMKAVTDKNGRIYISGGFDPYTTQKSYNNTYVLDSMSLSWLSSYPTTEIDMTKLSIYNTISGTWSSVVVAGIGGTLVVGGIVAGLVGFICYRKYRRDPDDDLYVPTPGSMGDREHHEYDEPVDYVPTPGTNIREARYSVSTPSPTMNRYGTPSYVSNTSSVYDAPNFAYQSGAPDATFIPSGIPTPGNYNQGAFTQGPIQGVYNQGAFIQGGPTHGYAVQNVPTDGIPTPGTRSIYSSYTNNS</sequence>
<keyword evidence="4" id="KW-0812">Transmembrane</keyword>
<dbReference type="InterPro" id="IPR011043">
    <property type="entry name" value="Gal_Oxase/kelch_b-propeller"/>
</dbReference>
<keyword evidence="4" id="KW-1133">Transmembrane helix</keyword>
<dbReference type="AlphaFoldDB" id="A0A9N9DXV3"/>
<reference evidence="6" key="1">
    <citation type="submission" date="2021-06" db="EMBL/GenBank/DDBJ databases">
        <authorList>
            <person name="Kallberg Y."/>
            <person name="Tangrot J."/>
            <person name="Rosling A."/>
        </authorList>
    </citation>
    <scope>NUCLEOTIDE SEQUENCE</scope>
    <source>
        <strain evidence="6">FL966</strain>
    </source>
</reference>
<evidence type="ECO:0000256" key="4">
    <source>
        <dbReference type="SAM" id="Phobius"/>
    </source>
</evidence>
<keyword evidence="4" id="KW-0472">Membrane</keyword>
<feature type="region of interest" description="Disordered" evidence="3">
    <location>
        <begin position="365"/>
        <end position="384"/>
    </location>
</feature>
<evidence type="ECO:0000256" key="5">
    <source>
        <dbReference type="SAM" id="SignalP"/>
    </source>
</evidence>
<protein>
    <submittedName>
        <fullName evidence="6">1203_t:CDS:1</fullName>
    </submittedName>
</protein>
<gene>
    <name evidence="6" type="ORF">CPELLU_LOCUS9603</name>
</gene>
<dbReference type="Gene3D" id="2.120.10.80">
    <property type="entry name" value="Kelch-type beta propeller"/>
    <property type="match status" value="1"/>
</dbReference>
<evidence type="ECO:0000313" key="7">
    <source>
        <dbReference type="Proteomes" id="UP000789759"/>
    </source>
</evidence>
<evidence type="ECO:0000256" key="3">
    <source>
        <dbReference type="SAM" id="MobiDB-lite"/>
    </source>
</evidence>
<feature type="transmembrane region" description="Helical" evidence="4">
    <location>
        <begin position="205"/>
        <end position="232"/>
    </location>
</feature>
<accession>A0A9N9DXV3</accession>
<keyword evidence="5" id="KW-0732">Signal</keyword>
<feature type="chain" id="PRO_5040227665" evidence="5">
    <location>
        <begin position="22"/>
        <end position="384"/>
    </location>
</feature>
<keyword evidence="2" id="KW-0677">Repeat</keyword>